<dbReference type="Proteomes" id="UP000030023">
    <property type="component" value="Unassembled WGS sequence"/>
</dbReference>
<dbReference type="EMBL" id="AXCV01000478">
    <property type="protein sequence ID" value="KGO24557.1"/>
    <property type="molecule type" value="Genomic_DNA"/>
</dbReference>
<reference evidence="2 3" key="1">
    <citation type="journal article" date="2014" name="Antonie Van Leeuwenhoek">
        <title>Oenococcus alcoholitolerans sp. nov., a lactic acid bacteria isolated from cachaca and ethanol fermentation processes.</title>
        <authorList>
            <person name="Badotti F."/>
            <person name="Moreira A.P."/>
            <person name="Tonon L.A."/>
            <person name="de Lucena B.T."/>
            <person name="Gomes Fde C."/>
            <person name="Kruger R."/>
            <person name="Thompson C.C."/>
            <person name="de Morais M.A.Jr."/>
            <person name="Rosa C.A."/>
            <person name="Thompson F.L."/>
        </authorList>
    </citation>
    <scope>NUCLEOTIDE SEQUENCE [LARGE SCALE GENOMIC DNA]</scope>
    <source>
        <strain evidence="2 3">UFRJ-M7.2.18</strain>
    </source>
</reference>
<dbReference type="InterPro" id="IPR025272">
    <property type="entry name" value="SocA_Panacea"/>
</dbReference>
<evidence type="ECO:0000313" key="2">
    <source>
        <dbReference type="EMBL" id="KGO24557.1"/>
    </source>
</evidence>
<feature type="domain" description="Antitoxin SocA-like Panacea" evidence="1">
    <location>
        <begin position="37"/>
        <end position="128"/>
    </location>
</feature>
<evidence type="ECO:0000313" key="3">
    <source>
        <dbReference type="Proteomes" id="UP000030023"/>
    </source>
</evidence>
<feature type="non-terminal residue" evidence="2">
    <location>
        <position position="140"/>
    </location>
</feature>
<protein>
    <recommendedName>
        <fullName evidence="1">Antitoxin SocA-like Panacea domain-containing protein</fullName>
    </recommendedName>
</protein>
<accession>A0ABR4XQB8</accession>
<proteinExistence type="predicted"/>
<name>A0ABR4XQB8_9LACO</name>
<sequence length="140" mass="16652">MKDKKGLNNRANKIYDARFIANFIVDQNPNKVSNLMLQKILYYVKIYFLVKCDRNIFSNSMEKWEYGPVIPDVYHEFNNYGSEPINAPQSLFVDEKDYTKGDRKVFGFYLHNYTKTDIEEDDQRPIEDISKGILSRFRED</sequence>
<gene>
    <name evidence="2" type="ORF">Q757_08505</name>
</gene>
<comment type="caution">
    <text evidence="2">The sequence shown here is derived from an EMBL/GenBank/DDBJ whole genome shotgun (WGS) entry which is preliminary data.</text>
</comment>
<dbReference type="Pfam" id="PF13274">
    <property type="entry name" value="SocA_Panacea"/>
    <property type="match status" value="1"/>
</dbReference>
<organism evidence="2 3">
    <name type="scientific">Oenococcus alcoholitolerans</name>
    <dbReference type="NCBI Taxonomy" id="931074"/>
    <lineage>
        <taxon>Bacteria</taxon>
        <taxon>Bacillati</taxon>
        <taxon>Bacillota</taxon>
        <taxon>Bacilli</taxon>
        <taxon>Lactobacillales</taxon>
        <taxon>Lactobacillaceae</taxon>
        <taxon>Oenococcus</taxon>
    </lineage>
</organism>
<evidence type="ECO:0000259" key="1">
    <source>
        <dbReference type="Pfam" id="PF13274"/>
    </source>
</evidence>
<keyword evidence="3" id="KW-1185">Reference proteome</keyword>